<dbReference type="RefSeq" id="XP_001310897.1">
    <property type="nucleotide sequence ID" value="XM_001310896.1"/>
</dbReference>
<dbReference type="AlphaFoldDB" id="A2FAT8"/>
<dbReference type="InterPro" id="IPR032421">
    <property type="entry name" value="PMT_4TMC"/>
</dbReference>
<accession>A2FAT8</accession>
<keyword evidence="5" id="KW-0808">Transferase</keyword>
<evidence type="ECO:0000313" key="12">
    <source>
        <dbReference type="EMBL" id="EAX97967.1"/>
    </source>
</evidence>
<reference evidence="12" key="2">
    <citation type="journal article" date="2007" name="Science">
        <title>Draft genome sequence of the sexually transmitted pathogen Trichomonas vaginalis.</title>
        <authorList>
            <person name="Carlton J.M."/>
            <person name="Hirt R.P."/>
            <person name="Silva J.C."/>
            <person name="Delcher A.L."/>
            <person name="Schatz M."/>
            <person name="Zhao Q."/>
            <person name="Wortman J.R."/>
            <person name="Bidwell S.L."/>
            <person name="Alsmark U.C.M."/>
            <person name="Besteiro S."/>
            <person name="Sicheritz-Ponten T."/>
            <person name="Noel C.J."/>
            <person name="Dacks J.B."/>
            <person name="Foster P.G."/>
            <person name="Simillion C."/>
            <person name="Van de Peer Y."/>
            <person name="Miranda-Saavedra D."/>
            <person name="Barton G.J."/>
            <person name="Westrop G.D."/>
            <person name="Mueller S."/>
            <person name="Dessi D."/>
            <person name="Fiori P.L."/>
            <person name="Ren Q."/>
            <person name="Paulsen I."/>
            <person name="Zhang H."/>
            <person name="Bastida-Corcuera F.D."/>
            <person name="Simoes-Barbosa A."/>
            <person name="Brown M.T."/>
            <person name="Hayes R.D."/>
            <person name="Mukherjee M."/>
            <person name="Okumura C.Y."/>
            <person name="Schneider R."/>
            <person name="Smith A.J."/>
            <person name="Vanacova S."/>
            <person name="Villalvazo M."/>
            <person name="Haas B.J."/>
            <person name="Pertea M."/>
            <person name="Feldblyum T.V."/>
            <person name="Utterback T.R."/>
            <person name="Shu C.L."/>
            <person name="Osoegawa K."/>
            <person name="de Jong P.J."/>
            <person name="Hrdy I."/>
            <person name="Horvathova L."/>
            <person name="Zubacova Z."/>
            <person name="Dolezal P."/>
            <person name="Malik S.B."/>
            <person name="Logsdon J.M. Jr."/>
            <person name="Henze K."/>
            <person name="Gupta A."/>
            <person name="Wang C.C."/>
            <person name="Dunne R.L."/>
            <person name="Upcroft J.A."/>
            <person name="Upcroft P."/>
            <person name="White O."/>
            <person name="Salzberg S.L."/>
            <person name="Tang P."/>
            <person name="Chiu C.-H."/>
            <person name="Lee Y.-S."/>
            <person name="Embley T.M."/>
            <person name="Coombs G.H."/>
            <person name="Mottram J.C."/>
            <person name="Tachezy J."/>
            <person name="Fraser-Liggett C.M."/>
            <person name="Johnson P.J."/>
        </authorList>
    </citation>
    <scope>NUCLEOTIDE SEQUENCE [LARGE SCALE GENOMIC DNA]</scope>
    <source>
        <strain evidence="12">G3</strain>
    </source>
</reference>
<feature type="transmembrane region" description="Helical" evidence="9">
    <location>
        <begin position="397"/>
        <end position="419"/>
    </location>
</feature>
<dbReference type="InterPro" id="IPR027005">
    <property type="entry name" value="PMT-like"/>
</dbReference>
<feature type="domain" description="Protein O-mannosyl-transferase C-terminal four TM" evidence="11">
    <location>
        <begin position="308"/>
        <end position="463"/>
    </location>
</feature>
<keyword evidence="4 12" id="KW-0328">Glycosyltransferase</keyword>
<comment type="subcellular location">
    <subcellularLocation>
        <location evidence="1">Endomembrane system</location>
        <topology evidence="1">Multi-pass membrane protein</topology>
    </subcellularLocation>
</comment>
<evidence type="ECO:0000256" key="7">
    <source>
        <dbReference type="ARBA" id="ARBA00022989"/>
    </source>
</evidence>
<dbReference type="eggNOG" id="KOG3359">
    <property type="taxonomic scope" value="Eukaryota"/>
</dbReference>
<feature type="transmembrane region" description="Helical" evidence="9">
    <location>
        <begin position="201"/>
        <end position="218"/>
    </location>
</feature>
<dbReference type="InParanoid" id="A2FAT8"/>
<evidence type="ECO:0000256" key="3">
    <source>
        <dbReference type="ARBA" id="ARBA00007222"/>
    </source>
</evidence>
<dbReference type="GO" id="GO:0012505">
    <property type="term" value="C:endomembrane system"/>
    <property type="evidence" value="ECO:0007669"/>
    <property type="project" value="UniProtKB-SubCell"/>
</dbReference>
<keyword evidence="8 9" id="KW-0472">Membrane</keyword>
<dbReference type="PANTHER" id="PTHR10050">
    <property type="entry name" value="DOLICHYL-PHOSPHATE-MANNOSE--PROTEIN MANNOSYLTRANSFERASE"/>
    <property type="match status" value="1"/>
</dbReference>
<dbReference type="Proteomes" id="UP000001542">
    <property type="component" value="Unassembled WGS sequence"/>
</dbReference>
<dbReference type="GO" id="GO:0016020">
    <property type="term" value="C:membrane"/>
    <property type="evidence" value="ECO:0007669"/>
    <property type="project" value="InterPro"/>
</dbReference>
<protein>
    <submittedName>
        <fullName evidence="12">Dolichyl-phosphate-mannose-protein mannosyltransferase, putative</fullName>
    </submittedName>
</protein>
<comment type="pathway">
    <text evidence="2">Protein modification; protein glycosylation.</text>
</comment>
<feature type="transmembrane region" description="Helical" evidence="9">
    <location>
        <begin position="426"/>
        <end position="447"/>
    </location>
</feature>
<evidence type="ECO:0000259" key="10">
    <source>
        <dbReference type="Pfam" id="PF02366"/>
    </source>
</evidence>
<dbReference type="KEGG" id="tva:4755757"/>
<feature type="domain" description="ArnT-like N-terminal" evidence="10">
    <location>
        <begin position="22"/>
        <end position="256"/>
    </location>
</feature>
<evidence type="ECO:0000256" key="8">
    <source>
        <dbReference type="ARBA" id="ARBA00023136"/>
    </source>
</evidence>
<dbReference type="Pfam" id="PF02366">
    <property type="entry name" value="PMT"/>
    <property type="match status" value="1"/>
</dbReference>
<evidence type="ECO:0000256" key="5">
    <source>
        <dbReference type="ARBA" id="ARBA00022679"/>
    </source>
</evidence>
<dbReference type="FunCoup" id="A2FAT8">
    <property type="interactions" value="470"/>
</dbReference>
<dbReference type="VEuPathDB" id="TrichDB:TVAGG3_0888970"/>
<keyword evidence="13" id="KW-1185">Reference proteome</keyword>
<dbReference type="SMR" id="A2FAT8"/>
<dbReference type="EMBL" id="DS113693">
    <property type="protein sequence ID" value="EAX97967.1"/>
    <property type="molecule type" value="Genomic_DNA"/>
</dbReference>
<dbReference type="InterPro" id="IPR003342">
    <property type="entry name" value="ArnT-like_N"/>
</dbReference>
<evidence type="ECO:0000256" key="9">
    <source>
        <dbReference type="SAM" id="Phobius"/>
    </source>
</evidence>
<dbReference type="VEuPathDB" id="TrichDB:TVAG_017390"/>
<feature type="transmembrane region" description="Helical" evidence="9">
    <location>
        <begin position="349"/>
        <end position="366"/>
    </location>
</feature>
<dbReference type="STRING" id="5722.A2FAT8"/>
<dbReference type="GO" id="GO:0004169">
    <property type="term" value="F:dolichyl-phosphate-mannose-protein mannosyltransferase activity"/>
    <property type="evidence" value="ECO:0000318"/>
    <property type="project" value="GO_Central"/>
</dbReference>
<gene>
    <name evidence="12" type="ORF">TVAG_017390</name>
</gene>
<dbReference type="UniPathway" id="UPA00378"/>
<proteinExistence type="inferred from homology"/>
<feature type="transmembrane region" description="Helical" evidence="9">
    <location>
        <begin position="12"/>
        <end position="30"/>
    </location>
</feature>
<name>A2FAT8_TRIV3</name>
<evidence type="ECO:0000256" key="4">
    <source>
        <dbReference type="ARBA" id="ARBA00022676"/>
    </source>
</evidence>
<evidence type="ECO:0000256" key="6">
    <source>
        <dbReference type="ARBA" id="ARBA00022692"/>
    </source>
</evidence>
<evidence type="ECO:0000256" key="1">
    <source>
        <dbReference type="ARBA" id="ARBA00004127"/>
    </source>
</evidence>
<evidence type="ECO:0000256" key="2">
    <source>
        <dbReference type="ARBA" id="ARBA00004922"/>
    </source>
</evidence>
<dbReference type="PANTHER" id="PTHR10050:SF46">
    <property type="entry name" value="PROTEIN O-MANNOSYL-TRANSFERASE 2"/>
    <property type="match status" value="1"/>
</dbReference>
<keyword evidence="7 9" id="KW-1133">Transmembrane helix</keyword>
<keyword evidence="6 9" id="KW-0812">Transmembrane</keyword>
<sequence>MKPDESNSTVKLGFIDTVCIIIVTVCSISVRVRSFHHPNTCVFDEVYFGNFTNFYLNHTFYQDIHPPFAKLLMYKVAEIGEYPGHLVFNGNIPYKSPEYTMLRFTPEIISSFVPPLCYLCVRFLGFSSSSAFTSGILAAFETTLICEGRHVLTDGILHYFSIQHVTVLLYFRTLKKRNLYFHIWHVITGITLGLACAIKNTAWGLMVLDAYVYLRLLWPEQKKSMDNYIRIVFIYGSSLFAINFVVFWGTYILHFLALPFVGPGIDYIDFSLRKHFVPYGNSSLLRPRLDPPNLLFRTLLYIYRTHEGNMKLNGFHESQSHPNNWPLLTGVGVYFFTHDSRQIRCFGNVFSYYFAFIGVVCCCFAYKKPQKWDAFVVSVGYCFSYFPFFLIPRVLYLYHYCIPLMIGIVGYGVALDLYLPKRVKGVVIVLSIALVIYFYWLISPYIYALPQRDYNKVIWNNAWVVGDSRHIIEKSQDRHN</sequence>
<dbReference type="GO" id="GO:0035269">
    <property type="term" value="P:protein O-linked glycosylation via mannose"/>
    <property type="evidence" value="ECO:0000318"/>
    <property type="project" value="GO_Central"/>
</dbReference>
<dbReference type="OrthoDB" id="292747at2759"/>
<evidence type="ECO:0000313" key="13">
    <source>
        <dbReference type="Proteomes" id="UP000001542"/>
    </source>
</evidence>
<feature type="transmembrane region" description="Helical" evidence="9">
    <location>
        <begin position="179"/>
        <end position="195"/>
    </location>
</feature>
<reference evidence="12" key="1">
    <citation type="submission" date="2006-10" db="EMBL/GenBank/DDBJ databases">
        <authorList>
            <person name="Amadeo P."/>
            <person name="Zhao Q."/>
            <person name="Wortman J."/>
            <person name="Fraser-Liggett C."/>
            <person name="Carlton J."/>
        </authorList>
    </citation>
    <scope>NUCLEOTIDE SEQUENCE</scope>
    <source>
        <strain evidence="12">G3</strain>
    </source>
</reference>
<organism evidence="12 13">
    <name type="scientific">Trichomonas vaginalis (strain ATCC PRA-98 / G3)</name>
    <dbReference type="NCBI Taxonomy" id="412133"/>
    <lineage>
        <taxon>Eukaryota</taxon>
        <taxon>Metamonada</taxon>
        <taxon>Parabasalia</taxon>
        <taxon>Trichomonadida</taxon>
        <taxon>Trichomonadidae</taxon>
        <taxon>Trichomonas</taxon>
    </lineage>
</organism>
<comment type="similarity">
    <text evidence="3">Belongs to the glycosyltransferase 39 family.</text>
</comment>
<feature type="transmembrane region" description="Helical" evidence="9">
    <location>
        <begin position="230"/>
        <end position="253"/>
    </location>
</feature>
<dbReference type="Pfam" id="PF16192">
    <property type="entry name" value="PMT_4TMC"/>
    <property type="match status" value="1"/>
</dbReference>
<feature type="transmembrane region" description="Helical" evidence="9">
    <location>
        <begin position="373"/>
        <end position="391"/>
    </location>
</feature>
<evidence type="ECO:0000259" key="11">
    <source>
        <dbReference type="Pfam" id="PF16192"/>
    </source>
</evidence>